<organism evidence="2 3">
    <name type="scientific">Candidatus Doudnabacteria bacterium CG10_big_fil_rev_8_21_14_0_10_41_10</name>
    <dbReference type="NCBI Taxonomy" id="1974551"/>
    <lineage>
        <taxon>Bacteria</taxon>
        <taxon>Candidatus Doudnaibacteriota</taxon>
    </lineage>
</organism>
<evidence type="ECO:0000313" key="2">
    <source>
        <dbReference type="EMBL" id="PIR96934.1"/>
    </source>
</evidence>
<reference evidence="3" key="1">
    <citation type="submission" date="2017-09" db="EMBL/GenBank/DDBJ databases">
        <title>Depth-based differentiation of microbial function through sediment-hosted aquifers and enrichment of novel symbionts in the deep terrestrial subsurface.</title>
        <authorList>
            <person name="Probst A.J."/>
            <person name="Ladd B."/>
            <person name="Jarett J.K."/>
            <person name="Geller-Mcgrath D.E."/>
            <person name="Sieber C.M.K."/>
            <person name="Emerson J.B."/>
            <person name="Anantharaman K."/>
            <person name="Thomas B.C."/>
            <person name="Malmstrom R."/>
            <person name="Stieglmeier M."/>
            <person name="Klingl A."/>
            <person name="Woyke T."/>
            <person name="Ryan C.M."/>
            <person name="Banfield J.F."/>
        </authorList>
    </citation>
    <scope>NUCLEOTIDE SEQUENCE [LARGE SCALE GENOMIC DNA]</scope>
</reference>
<proteinExistence type="predicted"/>
<evidence type="ECO:0000313" key="3">
    <source>
        <dbReference type="Proteomes" id="UP000230557"/>
    </source>
</evidence>
<protein>
    <submittedName>
        <fullName evidence="2">Uncharacterized protein</fullName>
    </submittedName>
</protein>
<dbReference type="AlphaFoldDB" id="A0A2H0VCV0"/>
<evidence type="ECO:0000256" key="1">
    <source>
        <dbReference type="SAM" id="MobiDB-lite"/>
    </source>
</evidence>
<sequence length="146" mass="17162">MVRNYQAPLSRNHNEPAARLVTFHTERQPDFGNDLRQSRELCHPLFVFFSGQQKAEVEKERAPEHVPERVLERAPEHVQERVHERDPEHVLELGPEHDPEHVSERVLERVQERVHERGSERVHERGLDSLLVGFFRHPFGPGKRLA</sequence>
<accession>A0A2H0VCV0</accession>
<gene>
    <name evidence="2" type="ORF">COT91_04110</name>
</gene>
<comment type="caution">
    <text evidence="2">The sequence shown here is derived from an EMBL/GenBank/DDBJ whole genome shotgun (WGS) entry which is preliminary data.</text>
</comment>
<dbReference type="Proteomes" id="UP000230557">
    <property type="component" value="Unassembled WGS sequence"/>
</dbReference>
<name>A0A2H0VCV0_9BACT</name>
<dbReference type="EMBL" id="PFAJ01000053">
    <property type="protein sequence ID" value="PIR96934.1"/>
    <property type="molecule type" value="Genomic_DNA"/>
</dbReference>
<feature type="region of interest" description="Disordered" evidence="1">
    <location>
        <begin position="58"/>
        <end position="103"/>
    </location>
</feature>